<sequence length="582" mass="65758">MALTSPFLVERLQTAQVPKIFESRVLSITIFVFLPLLILNYALQWIVYHWQHRKRGNGQIPPQYPSFIPYIGSFLSFVWDGERFLQRATSYAGKLTATKVKVLGTDVYLFQDYPSIRSIWKEQQLASPMAAYVYTLKYLCGQDTKSLAAYRADDSGPFPKPYPGTNIAPQNRVDYITHAGLLRGLTGRGLGPTTRRLSGSLGAAFEPTLYCDDEWTQMPDLLKFFQRRLGTSIMQSLFGPTLLTLHPSFVDDFWEYERDVPRFAWGLPSFIIPRAYRNRARLIRHLTSWYAHARSQFTESHVDRDGDGDRFWGSELMRNRQKDLLGVEGQNDESLAAADLGLIWASVSNIVPSATFNTFHIFAEPGLLPRVRSVLDSHRSTTSPSGFNLDSLTKDPLLLSIYAETLRMYVKTYFVACSPHQDISLGNWQLPKGKVALVNSGISHMDHGFWNTKDGEYPVHRFWSDRFIMYMHDPASGPMKPAMRPGAQNTTTEKVQDDKGTFNLDGLQGLWIPYGGGHAICPGRFLAKNAIILSAALIADRFDIELRGDLPKISPAKFGLGSLKPGAAIPFRIRRRNFETKV</sequence>
<keyword evidence="5 6" id="KW-0408">Iron</keyword>
<dbReference type="PANTHER" id="PTHR24304">
    <property type="entry name" value="CYTOCHROME P450 FAMILY 7"/>
    <property type="match status" value="1"/>
</dbReference>
<feature type="binding site" description="axial binding residue" evidence="6">
    <location>
        <position position="521"/>
    </location>
    <ligand>
        <name>heme</name>
        <dbReference type="ChEBI" id="CHEBI:30413"/>
    </ligand>
    <ligandPart>
        <name>Fe</name>
        <dbReference type="ChEBI" id="CHEBI:18248"/>
    </ligandPart>
</feature>
<dbReference type="CDD" id="cd11040">
    <property type="entry name" value="CYP7_CYP8-like"/>
    <property type="match status" value="1"/>
</dbReference>
<evidence type="ECO:0000256" key="1">
    <source>
        <dbReference type="ARBA" id="ARBA00001971"/>
    </source>
</evidence>
<dbReference type="InterPro" id="IPR036396">
    <property type="entry name" value="Cyt_P450_sf"/>
</dbReference>
<dbReference type="InterPro" id="IPR001128">
    <property type="entry name" value="Cyt_P450"/>
</dbReference>
<dbReference type="SUPFAM" id="SSF48264">
    <property type="entry name" value="Cytochrome P450"/>
    <property type="match status" value="1"/>
</dbReference>
<comment type="cofactor">
    <cofactor evidence="1 6">
        <name>heme</name>
        <dbReference type="ChEBI" id="CHEBI:30413"/>
    </cofactor>
</comment>
<dbReference type="Gene3D" id="1.10.630.10">
    <property type="entry name" value="Cytochrome P450"/>
    <property type="match status" value="1"/>
</dbReference>
<evidence type="ECO:0000256" key="6">
    <source>
        <dbReference type="PIRSR" id="PIRSR602403-1"/>
    </source>
</evidence>
<keyword evidence="7" id="KW-1133">Transmembrane helix</keyword>
<dbReference type="GO" id="GO:0020037">
    <property type="term" value="F:heme binding"/>
    <property type="evidence" value="ECO:0007669"/>
    <property type="project" value="InterPro"/>
</dbReference>
<gene>
    <name evidence="8" type="ORF">DM02DRAFT_611900</name>
</gene>
<organism evidence="8 9">
    <name type="scientific">Periconia macrospinosa</name>
    <dbReference type="NCBI Taxonomy" id="97972"/>
    <lineage>
        <taxon>Eukaryota</taxon>
        <taxon>Fungi</taxon>
        <taxon>Dikarya</taxon>
        <taxon>Ascomycota</taxon>
        <taxon>Pezizomycotina</taxon>
        <taxon>Dothideomycetes</taxon>
        <taxon>Pleosporomycetidae</taxon>
        <taxon>Pleosporales</taxon>
        <taxon>Massarineae</taxon>
        <taxon>Periconiaceae</taxon>
        <taxon>Periconia</taxon>
    </lineage>
</organism>
<comment type="similarity">
    <text evidence="2">Belongs to the cytochrome P450 family.</text>
</comment>
<name>A0A2V1E424_9PLEO</name>
<dbReference type="EMBL" id="KZ805326">
    <property type="protein sequence ID" value="PVI03950.1"/>
    <property type="molecule type" value="Genomic_DNA"/>
</dbReference>
<evidence type="ECO:0000256" key="4">
    <source>
        <dbReference type="ARBA" id="ARBA00022723"/>
    </source>
</evidence>
<evidence type="ECO:0000256" key="5">
    <source>
        <dbReference type="ARBA" id="ARBA00023004"/>
    </source>
</evidence>
<feature type="transmembrane region" description="Helical" evidence="7">
    <location>
        <begin position="25"/>
        <end position="48"/>
    </location>
</feature>
<dbReference type="OrthoDB" id="1470350at2759"/>
<accession>A0A2V1E424</accession>
<dbReference type="GO" id="GO:0016705">
    <property type="term" value="F:oxidoreductase activity, acting on paired donors, with incorporation or reduction of molecular oxygen"/>
    <property type="evidence" value="ECO:0007669"/>
    <property type="project" value="InterPro"/>
</dbReference>
<evidence type="ECO:0000256" key="7">
    <source>
        <dbReference type="SAM" id="Phobius"/>
    </source>
</evidence>
<dbReference type="Pfam" id="PF00067">
    <property type="entry name" value="p450"/>
    <property type="match status" value="1"/>
</dbReference>
<keyword evidence="7" id="KW-0812">Transmembrane</keyword>
<dbReference type="GO" id="GO:0005506">
    <property type="term" value="F:iron ion binding"/>
    <property type="evidence" value="ECO:0007669"/>
    <property type="project" value="InterPro"/>
</dbReference>
<dbReference type="InterPro" id="IPR050529">
    <property type="entry name" value="CYP450_sterol_14alpha_dmase"/>
</dbReference>
<keyword evidence="4 6" id="KW-0479">Metal-binding</keyword>
<keyword evidence="7" id="KW-0472">Membrane</keyword>
<dbReference type="Proteomes" id="UP000244855">
    <property type="component" value="Unassembled WGS sequence"/>
</dbReference>
<keyword evidence="3 6" id="KW-0349">Heme</keyword>
<dbReference type="AlphaFoldDB" id="A0A2V1E424"/>
<dbReference type="PANTHER" id="PTHR24304:SF2">
    <property type="entry name" value="24-HYDROXYCHOLESTEROL 7-ALPHA-HYDROXYLASE"/>
    <property type="match status" value="1"/>
</dbReference>
<dbReference type="GO" id="GO:0008395">
    <property type="term" value="F:steroid hydroxylase activity"/>
    <property type="evidence" value="ECO:0007669"/>
    <property type="project" value="TreeGrafter"/>
</dbReference>
<evidence type="ECO:0000313" key="8">
    <source>
        <dbReference type="EMBL" id="PVI03950.1"/>
    </source>
</evidence>
<dbReference type="STRING" id="97972.A0A2V1E424"/>
<evidence type="ECO:0000256" key="2">
    <source>
        <dbReference type="ARBA" id="ARBA00010617"/>
    </source>
</evidence>
<keyword evidence="9" id="KW-1185">Reference proteome</keyword>
<proteinExistence type="inferred from homology"/>
<dbReference type="PRINTS" id="PR00465">
    <property type="entry name" value="EP450IV"/>
</dbReference>
<evidence type="ECO:0000256" key="3">
    <source>
        <dbReference type="ARBA" id="ARBA00022617"/>
    </source>
</evidence>
<evidence type="ECO:0000313" key="9">
    <source>
        <dbReference type="Proteomes" id="UP000244855"/>
    </source>
</evidence>
<reference evidence="8 9" key="1">
    <citation type="journal article" date="2018" name="Sci. Rep.">
        <title>Comparative genomics provides insights into the lifestyle and reveals functional heterogeneity of dark septate endophytic fungi.</title>
        <authorList>
            <person name="Knapp D.G."/>
            <person name="Nemeth J.B."/>
            <person name="Barry K."/>
            <person name="Hainaut M."/>
            <person name="Henrissat B."/>
            <person name="Johnson J."/>
            <person name="Kuo A."/>
            <person name="Lim J.H.P."/>
            <person name="Lipzen A."/>
            <person name="Nolan M."/>
            <person name="Ohm R.A."/>
            <person name="Tamas L."/>
            <person name="Grigoriev I.V."/>
            <person name="Spatafora J.W."/>
            <person name="Nagy L.G."/>
            <person name="Kovacs G.M."/>
        </authorList>
    </citation>
    <scope>NUCLEOTIDE SEQUENCE [LARGE SCALE GENOMIC DNA]</scope>
    <source>
        <strain evidence="8 9">DSE2036</strain>
    </source>
</reference>
<protein>
    <submittedName>
        <fullName evidence="8">Cytochrome P450</fullName>
    </submittedName>
</protein>
<dbReference type="InterPro" id="IPR002403">
    <property type="entry name" value="Cyt_P450_E_grp-IV"/>
</dbReference>